<dbReference type="SUPFAM" id="SSF56672">
    <property type="entry name" value="DNA/RNA polymerases"/>
    <property type="match status" value="1"/>
</dbReference>
<comment type="caution">
    <text evidence="10">The sequence shown here is derived from an EMBL/GenBank/DDBJ whole genome shotgun (WGS) entry which is preliminary data.</text>
</comment>
<dbReference type="CDD" id="cd09274">
    <property type="entry name" value="RNase_HI_RT_Ty3"/>
    <property type="match status" value="1"/>
</dbReference>
<evidence type="ECO:0000313" key="10">
    <source>
        <dbReference type="EMBL" id="GEU58662.1"/>
    </source>
</evidence>
<evidence type="ECO:0000256" key="6">
    <source>
        <dbReference type="ARBA" id="ARBA00022918"/>
    </source>
</evidence>
<feature type="domain" description="Reverse transcriptase RNase H-like" evidence="9">
    <location>
        <begin position="927"/>
        <end position="1028"/>
    </location>
</feature>
<proteinExistence type="predicted"/>
<dbReference type="GO" id="GO:0004519">
    <property type="term" value="F:endonuclease activity"/>
    <property type="evidence" value="ECO:0007669"/>
    <property type="project" value="UniProtKB-KW"/>
</dbReference>
<keyword evidence="7" id="KW-0175">Coiled coil</keyword>
<evidence type="ECO:0000256" key="7">
    <source>
        <dbReference type="SAM" id="Coils"/>
    </source>
</evidence>
<dbReference type="GO" id="GO:0016787">
    <property type="term" value="F:hydrolase activity"/>
    <property type="evidence" value="ECO:0007669"/>
    <property type="project" value="UniProtKB-KW"/>
</dbReference>
<feature type="coiled-coil region" evidence="7">
    <location>
        <begin position="1385"/>
        <end position="1454"/>
    </location>
</feature>
<keyword evidence="3" id="KW-0540">Nuclease</keyword>
<dbReference type="GO" id="GO:0008270">
    <property type="term" value="F:zinc ion binding"/>
    <property type="evidence" value="ECO:0007669"/>
    <property type="project" value="InterPro"/>
</dbReference>
<name>A0A6L2LDH8_TANCI</name>
<dbReference type="Pfam" id="PF17917">
    <property type="entry name" value="RT_RNaseH"/>
    <property type="match status" value="1"/>
</dbReference>
<dbReference type="InterPro" id="IPR043502">
    <property type="entry name" value="DNA/RNA_pol_sf"/>
</dbReference>
<dbReference type="InterPro" id="IPR036875">
    <property type="entry name" value="Znf_CCHC_sf"/>
</dbReference>
<evidence type="ECO:0000256" key="3">
    <source>
        <dbReference type="ARBA" id="ARBA00022722"/>
    </source>
</evidence>
<keyword evidence="2" id="KW-0548">Nucleotidyltransferase</keyword>
<accession>A0A6L2LDH8</accession>
<dbReference type="InterPro" id="IPR043128">
    <property type="entry name" value="Rev_trsase/Diguanyl_cyclase"/>
</dbReference>
<keyword evidence="5" id="KW-0378">Hydrolase</keyword>
<keyword evidence="1" id="KW-0808">Transferase</keyword>
<evidence type="ECO:0000259" key="8">
    <source>
        <dbReference type="Pfam" id="PF00078"/>
    </source>
</evidence>
<organism evidence="10">
    <name type="scientific">Tanacetum cinerariifolium</name>
    <name type="common">Dalmatian daisy</name>
    <name type="synonym">Chrysanthemum cinerariifolium</name>
    <dbReference type="NCBI Taxonomy" id="118510"/>
    <lineage>
        <taxon>Eukaryota</taxon>
        <taxon>Viridiplantae</taxon>
        <taxon>Streptophyta</taxon>
        <taxon>Embryophyta</taxon>
        <taxon>Tracheophyta</taxon>
        <taxon>Spermatophyta</taxon>
        <taxon>Magnoliopsida</taxon>
        <taxon>eudicotyledons</taxon>
        <taxon>Gunneridae</taxon>
        <taxon>Pentapetalae</taxon>
        <taxon>asterids</taxon>
        <taxon>campanulids</taxon>
        <taxon>Asterales</taxon>
        <taxon>Asteraceae</taxon>
        <taxon>Asteroideae</taxon>
        <taxon>Anthemideae</taxon>
        <taxon>Anthemidinae</taxon>
        <taxon>Tanacetum</taxon>
    </lineage>
</organism>
<protein>
    <submittedName>
        <fullName evidence="10">Reverse transcriptase domain-containing protein</fullName>
    </submittedName>
</protein>
<dbReference type="PANTHER" id="PTHR34072">
    <property type="entry name" value="ENZYMATIC POLYPROTEIN-RELATED"/>
    <property type="match status" value="1"/>
</dbReference>
<dbReference type="PANTHER" id="PTHR34072:SF57">
    <property type="entry name" value="RNA-DIRECTED DNA POLYMERASE"/>
    <property type="match status" value="1"/>
</dbReference>
<dbReference type="InterPro" id="IPR000477">
    <property type="entry name" value="RT_dom"/>
</dbReference>
<feature type="domain" description="Reverse transcriptase" evidence="8">
    <location>
        <begin position="747"/>
        <end position="837"/>
    </location>
</feature>
<evidence type="ECO:0000256" key="2">
    <source>
        <dbReference type="ARBA" id="ARBA00022695"/>
    </source>
</evidence>
<dbReference type="GO" id="GO:0003964">
    <property type="term" value="F:RNA-directed DNA polymerase activity"/>
    <property type="evidence" value="ECO:0007669"/>
    <property type="project" value="UniProtKB-KW"/>
</dbReference>
<evidence type="ECO:0000256" key="4">
    <source>
        <dbReference type="ARBA" id="ARBA00022759"/>
    </source>
</evidence>
<evidence type="ECO:0000256" key="1">
    <source>
        <dbReference type="ARBA" id="ARBA00022679"/>
    </source>
</evidence>
<dbReference type="Pfam" id="PF00078">
    <property type="entry name" value="RVT_1"/>
    <property type="match status" value="1"/>
</dbReference>
<gene>
    <name evidence="10" type="ORF">Tci_030640</name>
</gene>
<evidence type="ECO:0000256" key="5">
    <source>
        <dbReference type="ARBA" id="ARBA00022801"/>
    </source>
</evidence>
<dbReference type="EMBL" id="BKCJ010004040">
    <property type="protein sequence ID" value="GEU58662.1"/>
    <property type="molecule type" value="Genomic_DNA"/>
</dbReference>
<sequence>MLALACLISEYRLVIEKDGRCFVDTPEDTTGNTFLSIDGLTTNGQSEEIFEGLARMGYEKPSQKLTFYKAYFFPQWKFLIHTILKCLSAKTTAWNEFSSTMASAIICLSNNQKFNFSKHKEMYVISSHIKKIFANMRRIGAGFSGIVTPFSDTMMVQAAADMEDEDHVPTPSSDPLPSGKDSYTINKLMVFCTSLQEQVFDLQEAKDAQSKEIATLKKKEDSLGAQEDASKHERMIKEIDQDDEIALDVDTQGRKNDDEMFGVDDLFGEEVVLDTTTRVQIIEDVSTAKPVTTAGEVVTTIADKVSAAPTTDVTGDEITMAQALAALKSTKPKIVVQEQEVSTTILAAATTVTTAVPTPRAKGRGRGEVGDRLIVLMEVSEKINLGGQGRSLWESDSLEREEYSEVQKARLLVELIEKRKKHFAALRAQEKRNKPHTKAQMRSQMCTYLRNMGGYKHSHLKGRIYDEKQKVDENVEPVIDDTKELKKCMEIVPGDGDETYFKIIRADGNSQVYQTFEKMFKNFNREDLEVSWAIVKDIFKKEKPVDDMDNLLFRTLKTMFEHNVEDVIWTYQQGLAKVYPLTRNTLHQLWNDVRLQVDYDVEMAYDLLRFIRKQLMEDFVILKMEEDSKVPLILGRPFLYTVDAAIRVKQKQHNLEVRTERMIFHIDFAIKHSYSNDGTCFSIDVIDEILEEEFDALLYEGNLELKPLLDNLEYVFLKEPSLLPVIISSQLSEQNKNKLVSALKRHKKTFAWKTTNIPGICPSCSTFQRSMLAIFHDMIEESIEVFMDDFFFFGNSFDHCLNNLDKMLQRCKDAHLVFNWEKYHFMVKEVIVLGHKVSKISLEVNKEKIEVISKLLPPTNIKGIRSFLGHAGFYQRFIKDFSNIAHPLTKLLEKDNPFEFNDECYNTFKLLKEKLICAPVIVSPNWELPFEIMCDASDFAVEAILGQKDGKNFHPIYFASKTLNAAQQNYTITKKELMAVVFTFDKIRSYLVLSKMKVHTDHSALRHLFKKQDAKPRLIRWILLLHEFDIEMKDRKGIEKVAADHLSRIKNDETSDDNEVDDNFPGETIMQINTEDEPWFADFSSYLVSEIIPKGMKFMNYLEEQTDGEAMINCIKNGDQQLPRVTQVSIAGTSSTEQPPLKDKFMWSDQEKKIQKIDRLARSLLIQKLPNDIYSLIDSNKTTKDLLDALARHMFGSEYGKQDRKAAVLYEYETFKATKGELLLDTYIRYLQSNDKKDDEKNQDMSKVKYYNCKKEGHFPKDCKKIKVKDYEYYKTKMLLAKKDKDKQVLLAEDQAWMESSSDSDQEINSNMVSYYLSESESESEYETLEYYDNTTTYGLFVNDNDDQEIFHDCENFPKNLIESQINLNESAVDHNDYKGIDKLIRKLNKKIAKCLKRIEKANQQNKDFENQNKDLQDKYDVLKNQATTFEMKNKELNEQLKVLIEKNDDLLAQTNVLKDQFQVKLVVIETSVECQEKYAKHEAEGYEYMIRYSAYFDNDKQHWK</sequence>
<keyword evidence="6 10" id="KW-0695">RNA-directed DNA polymerase</keyword>
<dbReference type="InterPro" id="IPR041373">
    <property type="entry name" value="RT_RNaseH"/>
</dbReference>
<dbReference type="FunFam" id="3.30.70.270:FF:000020">
    <property type="entry name" value="Transposon Tf2-6 polyprotein-like Protein"/>
    <property type="match status" value="1"/>
</dbReference>
<evidence type="ECO:0000259" key="9">
    <source>
        <dbReference type="Pfam" id="PF17917"/>
    </source>
</evidence>
<reference evidence="10" key="1">
    <citation type="journal article" date="2019" name="Sci. Rep.">
        <title>Draft genome of Tanacetum cinerariifolium, the natural source of mosquito coil.</title>
        <authorList>
            <person name="Yamashiro T."/>
            <person name="Shiraishi A."/>
            <person name="Satake H."/>
            <person name="Nakayama K."/>
        </authorList>
    </citation>
    <scope>NUCLEOTIDE SEQUENCE</scope>
</reference>
<dbReference type="Gene3D" id="3.30.70.270">
    <property type="match status" value="2"/>
</dbReference>
<keyword evidence="4" id="KW-0255">Endonuclease</keyword>
<dbReference type="GO" id="GO:0003676">
    <property type="term" value="F:nucleic acid binding"/>
    <property type="evidence" value="ECO:0007669"/>
    <property type="project" value="InterPro"/>
</dbReference>
<dbReference type="SUPFAM" id="SSF57756">
    <property type="entry name" value="Retrovirus zinc finger-like domains"/>
    <property type="match status" value="1"/>
</dbReference>